<evidence type="ECO:0000256" key="1">
    <source>
        <dbReference type="ARBA" id="ARBA00004474"/>
    </source>
</evidence>
<evidence type="ECO:0000256" key="2">
    <source>
        <dbReference type="ARBA" id="ARBA00022640"/>
    </source>
</evidence>
<feature type="domain" description="Plastid lipid-associated protein/fibrillin conserved" evidence="3">
    <location>
        <begin position="51"/>
        <end position="275"/>
    </location>
</feature>
<dbReference type="Pfam" id="PF04755">
    <property type="entry name" value="PAP_fibrillin"/>
    <property type="match status" value="1"/>
</dbReference>
<name>A0A7R9XMX6_9CHLO</name>
<dbReference type="InterPro" id="IPR006843">
    <property type="entry name" value="PAP/fibrillin_dom"/>
</dbReference>
<sequence length="280" mass="30808">MYTQQISKVYVGFSASSSRKVNKASLRGYFVKQSIRPSRVQAVEIEAILEQTKEKLIFLAEGTFRGASTSKELSNGLLECVRELEASNSAPVSNLSVDGQWELVWSTTAPERASSPMFWSFSGLTDTLVTPGISNQVFQWTDSFLKPAVGVKYGNIKQTISVQDQSLKSEVELMVSPAGLGVLEIAGNVISEAKLVPTGEEGVYDVSMLSTRVENSPLPFVGDISFPIETVFAGLTQAHNTVRGTSVERPDVVQYRTTYVNDNMRISRVAEEVFVYKKKK</sequence>
<dbReference type="GO" id="GO:0009536">
    <property type="term" value="C:plastid"/>
    <property type="evidence" value="ECO:0007669"/>
    <property type="project" value="UniProtKB-SubCell"/>
</dbReference>
<keyword evidence="2" id="KW-0934">Plastid</keyword>
<gene>
    <name evidence="4" type="ORF">PAMY1081_LOCUS110</name>
</gene>
<reference evidence="4" key="1">
    <citation type="submission" date="2021-01" db="EMBL/GenBank/DDBJ databases">
        <authorList>
            <person name="Corre E."/>
            <person name="Pelletier E."/>
            <person name="Niang G."/>
            <person name="Scheremetjew M."/>
            <person name="Finn R."/>
            <person name="Kale V."/>
            <person name="Holt S."/>
            <person name="Cochrane G."/>
            <person name="Meng A."/>
            <person name="Brown T."/>
            <person name="Cohen L."/>
        </authorList>
    </citation>
    <scope>NUCLEOTIDE SEQUENCE</scope>
    <source>
        <strain evidence="4">CCMP720</strain>
    </source>
</reference>
<accession>A0A7R9XMX6</accession>
<dbReference type="EMBL" id="HBDV01000176">
    <property type="protein sequence ID" value="CAD8215836.1"/>
    <property type="molecule type" value="Transcribed_RNA"/>
</dbReference>
<comment type="subcellular location">
    <subcellularLocation>
        <location evidence="1">Plastid</location>
    </subcellularLocation>
</comment>
<dbReference type="AlphaFoldDB" id="A0A7R9XMX6"/>
<evidence type="ECO:0000259" key="3">
    <source>
        <dbReference type="Pfam" id="PF04755"/>
    </source>
</evidence>
<proteinExistence type="predicted"/>
<organism evidence="4">
    <name type="scientific">Polyblepharides amylifera</name>
    <dbReference type="NCBI Taxonomy" id="1486889"/>
    <lineage>
        <taxon>Eukaryota</taxon>
        <taxon>Viridiplantae</taxon>
        <taxon>Chlorophyta</taxon>
        <taxon>Pyramimonadophyceae</taxon>
        <taxon>Pyramimonadales</taxon>
        <taxon>Polyblepharidaceae</taxon>
        <taxon>Polyblepharides</taxon>
    </lineage>
</organism>
<dbReference type="InterPro" id="IPR039633">
    <property type="entry name" value="PAP"/>
</dbReference>
<dbReference type="PANTHER" id="PTHR31906">
    <property type="entry name" value="PLASTID-LIPID-ASSOCIATED PROTEIN 4, CHLOROPLASTIC-RELATED"/>
    <property type="match status" value="1"/>
</dbReference>
<evidence type="ECO:0000313" key="4">
    <source>
        <dbReference type="EMBL" id="CAD8215836.1"/>
    </source>
</evidence>
<protein>
    <recommendedName>
        <fullName evidence="3">Plastid lipid-associated protein/fibrillin conserved domain-containing protein</fullName>
    </recommendedName>
</protein>